<dbReference type="AlphaFoldDB" id="A0A8J6T6B7"/>
<protein>
    <recommendedName>
        <fullName evidence="3">DUF3467 domain-containing protein</fullName>
    </recommendedName>
</protein>
<evidence type="ECO:0008006" key="3">
    <source>
        <dbReference type="Google" id="ProtNLM"/>
    </source>
</evidence>
<accession>A0A8J6T6B7</accession>
<evidence type="ECO:0000313" key="2">
    <source>
        <dbReference type="Proteomes" id="UP000603545"/>
    </source>
</evidence>
<name>A0A8J6T6B7_9BACT</name>
<reference evidence="1 2" key="1">
    <citation type="submission" date="2020-08" db="EMBL/GenBank/DDBJ databases">
        <title>Bridging the membrane lipid divide: bacteria of the FCB group superphylum have the potential to synthesize archaeal ether lipids.</title>
        <authorList>
            <person name="Villanueva L."/>
            <person name="Von Meijenfeldt F.A.B."/>
            <person name="Westbye A.B."/>
            <person name="Yadav S."/>
            <person name="Hopmans E.C."/>
            <person name="Dutilh B.E."/>
            <person name="Sinninghe Damste J.S."/>
        </authorList>
    </citation>
    <scope>NUCLEOTIDE SEQUENCE [LARGE SCALE GENOMIC DNA]</scope>
    <source>
        <strain evidence="1">NIOZ-UU82</strain>
    </source>
</reference>
<dbReference type="Proteomes" id="UP000603545">
    <property type="component" value="Unassembled WGS sequence"/>
</dbReference>
<proteinExistence type="predicted"/>
<evidence type="ECO:0000313" key="1">
    <source>
        <dbReference type="EMBL" id="MBC8198972.1"/>
    </source>
</evidence>
<sequence>MDKKEKPAEVTKPTQIRIKGTETLPSTKDLSINPNNPTHHADIINILVSNDELALISFFSRAPGQNVEECRVSFTHALAKKIVDLLCKQLNYYPQSASPQIETKKG</sequence>
<organism evidence="1 2">
    <name type="scientific">Candidatus Desulfaltia bathyphila</name>
    <dbReference type="NCBI Taxonomy" id="2841697"/>
    <lineage>
        <taxon>Bacteria</taxon>
        <taxon>Pseudomonadati</taxon>
        <taxon>Thermodesulfobacteriota</taxon>
        <taxon>Desulfobacteria</taxon>
        <taxon>Desulfobacterales</taxon>
        <taxon>Desulfobacterales incertae sedis</taxon>
        <taxon>Candidatus Desulfaltia</taxon>
    </lineage>
</organism>
<comment type="caution">
    <text evidence="1">The sequence shown here is derived from an EMBL/GenBank/DDBJ whole genome shotgun (WGS) entry which is preliminary data.</text>
</comment>
<dbReference type="EMBL" id="JACNLL010000029">
    <property type="protein sequence ID" value="MBC8198972.1"/>
    <property type="molecule type" value="Genomic_DNA"/>
</dbReference>
<gene>
    <name evidence="1" type="ORF">H8E80_02840</name>
</gene>